<protein>
    <submittedName>
        <fullName evidence="1">Uncharacterized protein</fullName>
    </submittedName>
</protein>
<evidence type="ECO:0000313" key="2">
    <source>
        <dbReference type="Proteomes" id="UP000004699"/>
    </source>
</evidence>
<sequence length="64" mass="7360">MEQSLRRETISFSKAGGEVDLLLVKNAFREVWLPVNLSTFSCQLHGISFTANSFNRTLLARRFR</sequence>
<keyword evidence="2" id="KW-1185">Reference proteome</keyword>
<evidence type="ECO:0000313" key="1">
    <source>
        <dbReference type="EMBL" id="EED35205.1"/>
    </source>
</evidence>
<dbReference type="AlphaFoldDB" id="B8KV71"/>
<dbReference type="STRING" id="565045.NOR51B_1150"/>
<reference evidence="2" key="1">
    <citation type="journal article" date="2013" name="BMC Microbiol.">
        <title>Taxonomy and evolution of bacteriochlorophyll a-containing members of the OM60/NOR5 clade of marine gammaproteobacteria: description of Luminiphilus syltensis gen. nov., sp. nov., reclassification of Haliea rubra as Pseudohaliea rubra gen. nov., comb. nov., and emendation of Chromatocurvus halotolerans.</title>
        <authorList>
            <person name="Spring S."/>
            <person name="Riedel T."/>
            <person name="Sproer C."/>
            <person name="Yan S."/>
            <person name="Harder J."/>
            <person name="Fuchs B.M."/>
        </authorList>
    </citation>
    <scope>NUCLEOTIDE SEQUENCE [LARGE SCALE GENOMIC DNA]</scope>
    <source>
        <strain evidence="2">NOR51-B</strain>
    </source>
</reference>
<proteinExistence type="predicted"/>
<name>B8KV71_9GAMM</name>
<accession>B8KV71</accession>
<gene>
    <name evidence="1" type="ORF">NOR51B_1150</name>
</gene>
<dbReference type="EMBL" id="DS999411">
    <property type="protein sequence ID" value="EED35205.1"/>
    <property type="molecule type" value="Genomic_DNA"/>
</dbReference>
<dbReference type="HOGENOM" id="CLU_2862452_0_0_6"/>
<organism evidence="1 2">
    <name type="scientific">Luminiphilus syltensis NOR5-1B</name>
    <dbReference type="NCBI Taxonomy" id="565045"/>
    <lineage>
        <taxon>Bacteria</taxon>
        <taxon>Pseudomonadati</taxon>
        <taxon>Pseudomonadota</taxon>
        <taxon>Gammaproteobacteria</taxon>
        <taxon>Cellvibrionales</taxon>
        <taxon>Halieaceae</taxon>
        <taxon>Luminiphilus</taxon>
    </lineage>
</organism>
<dbReference type="Proteomes" id="UP000004699">
    <property type="component" value="Unassembled WGS sequence"/>
</dbReference>